<dbReference type="InterPro" id="IPR009492">
    <property type="entry name" value="TniQ"/>
</dbReference>
<keyword evidence="3" id="KW-1185">Reference proteome</keyword>
<dbReference type="Proteomes" id="UP000248689">
    <property type="component" value="Unassembled WGS sequence"/>
</dbReference>
<protein>
    <recommendedName>
        <fullName evidence="1">TniQ domain-containing protein</fullName>
    </recommendedName>
</protein>
<evidence type="ECO:0000313" key="3">
    <source>
        <dbReference type="Proteomes" id="UP000248689"/>
    </source>
</evidence>
<dbReference type="OrthoDB" id="6917259at2"/>
<dbReference type="RefSeq" id="WP_111748930.1">
    <property type="nucleotide sequence ID" value="NZ_PTPX01000001.1"/>
</dbReference>
<dbReference type="EMBL" id="PTPX01000001">
    <property type="protein sequence ID" value="RAL19888.1"/>
    <property type="molecule type" value="Genomic_DNA"/>
</dbReference>
<comment type="caution">
    <text evidence="2">The sequence shown here is derived from an EMBL/GenBank/DDBJ whole genome shotgun (WGS) entry which is preliminary data.</text>
</comment>
<accession>A0A328BZU5</accession>
<evidence type="ECO:0000313" key="2">
    <source>
        <dbReference type="EMBL" id="RAL19888.1"/>
    </source>
</evidence>
<feature type="domain" description="TniQ" evidence="1">
    <location>
        <begin position="19"/>
        <end position="160"/>
    </location>
</feature>
<evidence type="ECO:0000259" key="1">
    <source>
        <dbReference type="Pfam" id="PF06527"/>
    </source>
</evidence>
<gene>
    <name evidence="2" type="ORF">C5N92_00495</name>
</gene>
<organism evidence="2 3">
    <name type="scientific">Glaesserella australis</name>
    <dbReference type="NCBI Taxonomy" id="2094024"/>
    <lineage>
        <taxon>Bacteria</taxon>
        <taxon>Pseudomonadati</taxon>
        <taxon>Pseudomonadota</taxon>
        <taxon>Gammaproteobacteria</taxon>
        <taxon>Pasteurellales</taxon>
        <taxon>Pasteurellaceae</taxon>
        <taxon>Glaesserella</taxon>
    </lineage>
</organism>
<dbReference type="AlphaFoldDB" id="A0A328BZU5"/>
<reference evidence="3" key="1">
    <citation type="submission" date="2018-02" db="EMBL/GenBank/DDBJ databases">
        <title>Glaesserella australis sp. nov., isolated from the lungs of pigs.</title>
        <authorList>
            <person name="Turni C."/>
            <person name="Christensen H."/>
        </authorList>
    </citation>
    <scope>NUCLEOTIDE SEQUENCE [LARGE SCALE GENOMIC DNA]</scope>
    <source>
        <strain evidence="3">HS4635</strain>
    </source>
</reference>
<sequence length="372" mass="42802">MGTTNAGLPKNYRIKSGVIRTPIQPNESISSWLIRAALDCGTDPLTFTGFYWDKLRLWTYDLDRGFEPIQQQIYSDICDLSLNGMVNLEAHSLYSALKRINGEQTLMKGQAKWVLPRSSRNRSHRSGQHYCSCCLDKAPYLRNEWRFAWYFGCLKHQTLLDAKCPCCGELYQPHLLSADKRQLNYCHHCGEMLNYHSDLLSETEIETLQILDAVFTSDLGICFQKQVNSQEYFAILRYFINLIRRGAIVKSSHAIARFLEQLGISQGNLCQPKTALAFELLPIDERKNLLVNAVKILQLSSEAIIYAIQQSEITQKAFAFENYPSELDSLFKHAREGREVNRKTIANKPKINSNLSLNRQWERLKRQLQIAV</sequence>
<proteinExistence type="predicted"/>
<name>A0A328BZU5_9PAST</name>
<dbReference type="Pfam" id="PF06527">
    <property type="entry name" value="TniQ"/>
    <property type="match status" value="1"/>
</dbReference>